<dbReference type="RefSeq" id="WP_094356011.1">
    <property type="nucleotide sequence ID" value="NZ_NMVK01000005.1"/>
</dbReference>
<sequence>METRHFPRTWRTLLVGLAVLITAVQVVRPGINQDVRYVLGGLQVTAGAGLGWSETWVHRPLLSRGLMALIGALSPGEYWTEEIMVRLVSILLAVCAGVLLYRSLRRWAGVRGAEWIGLAATAALAWAPGWDFAEPEWYAAALAVLAIGVALARDRSRFLGPLLAGLLLAVVVLLKFTTAATALAAILLLAALDRRLALRTAVVTAVGTLTLFGITVAVEPREWQWLQDMPALNPPLTAAALAASGKGLVNELVVSPIIVVALVAQVWLWHRGGSHRRWALGNLLVMAILTVPFLVQHQNFLYHLAALPVFSAVSVATIAHRAIRAGDGVPIALPITAALGFAVSCLLFVPGTSFRTRNSWLALAGELAVVAVGVLLVYWQPSAFREIFSERISSGRGWMAMCCLLPLVVTLSPRATYSFSLAHRTVTPAVNLTAAKYAGATAERVHHVLPPDSQVIYLAFNTQWVLRNPTPCRYASPTFLQRATGKQAAAIEATQSFAENLACLSNPRARYVVIEESWFDVEKANPLVTAALTNNFDCERRIWAADGLVICPRR</sequence>
<feature type="transmembrane region" description="Helical" evidence="1">
    <location>
        <begin position="136"/>
        <end position="152"/>
    </location>
</feature>
<comment type="caution">
    <text evidence="2">The sequence shown here is derived from an EMBL/GenBank/DDBJ whole genome shotgun (WGS) entry which is preliminary data.</text>
</comment>
<evidence type="ECO:0000313" key="3">
    <source>
        <dbReference type="Proteomes" id="UP000215896"/>
    </source>
</evidence>
<feature type="transmembrane region" description="Helical" evidence="1">
    <location>
        <begin position="83"/>
        <end position="101"/>
    </location>
</feature>
<keyword evidence="3" id="KW-1185">Reference proteome</keyword>
<proteinExistence type="predicted"/>
<evidence type="ECO:0000256" key="1">
    <source>
        <dbReference type="SAM" id="Phobius"/>
    </source>
</evidence>
<keyword evidence="1" id="KW-0472">Membrane</keyword>
<protein>
    <recommendedName>
        <fullName evidence="4">Glycosyltransferase RgtA/B/C/D-like domain-containing protein</fullName>
    </recommendedName>
</protein>
<dbReference type="Proteomes" id="UP000215896">
    <property type="component" value="Unassembled WGS sequence"/>
</dbReference>
<gene>
    <name evidence="2" type="ORF">CGZ94_11400</name>
</gene>
<accession>A0A255GCD4</accession>
<keyword evidence="1" id="KW-0812">Transmembrane</keyword>
<feature type="transmembrane region" description="Helical" evidence="1">
    <location>
        <begin position="331"/>
        <end position="354"/>
    </location>
</feature>
<dbReference type="AlphaFoldDB" id="A0A255GCD4"/>
<reference evidence="2 3" key="1">
    <citation type="submission" date="2017-07" db="EMBL/GenBank/DDBJ databases">
        <title>Draft whole genome sequences of clinical Proprionibacteriaceae strains.</title>
        <authorList>
            <person name="Bernier A.-M."/>
            <person name="Bernard K."/>
            <person name="Domingo M.-C."/>
        </authorList>
    </citation>
    <scope>NUCLEOTIDE SEQUENCE [LARGE SCALE GENOMIC DNA]</scope>
    <source>
        <strain evidence="2 3">NML 030167</strain>
    </source>
</reference>
<evidence type="ECO:0008006" key="4">
    <source>
        <dbReference type="Google" id="ProtNLM"/>
    </source>
</evidence>
<keyword evidence="1" id="KW-1133">Transmembrane helix</keyword>
<feature type="transmembrane region" description="Helical" evidence="1">
    <location>
        <begin position="301"/>
        <end position="319"/>
    </location>
</feature>
<dbReference type="OrthoDB" id="3285172at2"/>
<feature type="transmembrane region" description="Helical" evidence="1">
    <location>
        <begin position="196"/>
        <end position="218"/>
    </location>
</feature>
<feature type="transmembrane region" description="Helical" evidence="1">
    <location>
        <begin position="113"/>
        <end position="130"/>
    </location>
</feature>
<feature type="transmembrane region" description="Helical" evidence="1">
    <location>
        <begin position="277"/>
        <end position="295"/>
    </location>
</feature>
<name>A0A255GCD4_9ACTN</name>
<feature type="transmembrane region" description="Helical" evidence="1">
    <location>
        <begin position="253"/>
        <end position="270"/>
    </location>
</feature>
<feature type="transmembrane region" description="Helical" evidence="1">
    <location>
        <begin position="164"/>
        <end position="190"/>
    </location>
</feature>
<organism evidence="2 3">
    <name type="scientific">Enemella evansiae</name>
    <dbReference type="NCBI Taxonomy" id="2016499"/>
    <lineage>
        <taxon>Bacteria</taxon>
        <taxon>Bacillati</taxon>
        <taxon>Actinomycetota</taxon>
        <taxon>Actinomycetes</taxon>
        <taxon>Propionibacteriales</taxon>
        <taxon>Propionibacteriaceae</taxon>
        <taxon>Enemella</taxon>
    </lineage>
</organism>
<evidence type="ECO:0000313" key="2">
    <source>
        <dbReference type="EMBL" id="OYO13560.1"/>
    </source>
</evidence>
<feature type="transmembrane region" description="Helical" evidence="1">
    <location>
        <begin position="360"/>
        <end position="378"/>
    </location>
</feature>
<dbReference type="EMBL" id="NMVO01000013">
    <property type="protein sequence ID" value="OYO13560.1"/>
    <property type="molecule type" value="Genomic_DNA"/>
</dbReference>